<name>A0AAV2YWG2_9STRA</name>
<accession>A0AAV2YWG2</accession>
<feature type="domain" description="Aspartyl/asparaginy/proline hydroxylase" evidence="4">
    <location>
        <begin position="49"/>
        <end position="214"/>
    </location>
</feature>
<dbReference type="Gene3D" id="2.60.120.330">
    <property type="entry name" value="B-lactam Antibiotic, Isopenicillin N Synthase, Chain"/>
    <property type="match status" value="1"/>
</dbReference>
<dbReference type="InterPro" id="IPR027443">
    <property type="entry name" value="IPNS-like_sf"/>
</dbReference>
<evidence type="ECO:0000256" key="1">
    <source>
        <dbReference type="ARBA" id="ARBA00007730"/>
    </source>
</evidence>
<evidence type="ECO:0000256" key="3">
    <source>
        <dbReference type="ARBA" id="ARBA00023002"/>
    </source>
</evidence>
<dbReference type="PANTHER" id="PTHR46332:SF5">
    <property type="entry name" value="ASPARTATE BETA-HYDROXYLASE DOMAIN CONTAINING 2"/>
    <property type="match status" value="1"/>
</dbReference>
<keyword evidence="2" id="KW-0223">Dioxygenase</keyword>
<dbReference type="InterPro" id="IPR007803">
    <property type="entry name" value="Asp/Arg/Pro-Hydrxlase"/>
</dbReference>
<dbReference type="GO" id="GO:0051213">
    <property type="term" value="F:dioxygenase activity"/>
    <property type="evidence" value="ECO:0007669"/>
    <property type="project" value="UniProtKB-KW"/>
</dbReference>
<dbReference type="Proteomes" id="UP001146120">
    <property type="component" value="Unassembled WGS sequence"/>
</dbReference>
<protein>
    <recommendedName>
        <fullName evidence="4">Aspartyl/asparaginy/proline hydroxylase domain-containing protein</fullName>
    </recommendedName>
</protein>
<dbReference type="AlphaFoldDB" id="A0AAV2YWG2"/>
<gene>
    <name evidence="5" type="ORF">N0F65_004927</name>
</gene>
<comment type="similarity">
    <text evidence="1">Belongs to the aspartyl/asparaginyl beta-hydroxylase family.</text>
</comment>
<dbReference type="EMBL" id="DAKRPA010000105">
    <property type="protein sequence ID" value="DAZ98490.1"/>
    <property type="molecule type" value="Genomic_DNA"/>
</dbReference>
<keyword evidence="3" id="KW-0560">Oxidoreductase</keyword>
<sequence>MQHRATIVRSALCLTTAKPRPTPTLFYFPGLTSRAWHDPNDFPFVKELEANYQVIKDEFLALREIRAKQHADAGSGNDYRLNDKEHQLHQGEWDWLSYVTQGRRQADFAVHCPKTVEILENIPVFMTGLPFAYSFFSVLKPQSKIKAHSAPCNVRLRCHFPLFVPEKCGIRVGDEVRQWEEGKAIVFDDAYDHEVWNDGKKDERVLLLFDVWHPDLVRDERESLMAMFDSAREKGWLQDSK</sequence>
<dbReference type="PANTHER" id="PTHR46332">
    <property type="entry name" value="ASPARTATE BETA-HYDROXYLASE DOMAIN-CONTAINING PROTEIN 2"/>
    <property type="match status" value="1"/>
</dbReference>
<organism evidence="5 6">
    <name type="scientific">Lagenidium giganteum</name>
    <dbReference type="NCBI Taxonomy" id="4803"/>
    <lineage>
        <taxon>Eukaryota</taxon>
        <taxon>Sar</taxon>
        <taxon>Stramenopiles</taxon>
        <taxon>Oomycota</taxon>
        <taxon>Peronosporomycetes</taxon>
        <taxon>Pythiales</taxon>
        <taxon>Pythiaceae</taxon>
    </lineage>
</organism>
<reference evidence="5" key="1">
    <citation type="submission" date="2022-11" db="EMBL/GenBank/DDBJ databases">
        <authorList>
            <person name="Morgan W.R."/>
            <person name="Tartar A."/>
        </authorList>
    </citation>
    <scope>NUCLEOTIDE SEQUENCE</scope>
    <source>
        <strain evidence="5">ARSEF 373</strain>
    </source>
</reference>
<comment type="caution">
    <text evidence="5">The sequence shown here is derived from an EMBL/GenBank/DDBJ whole genome shotgun (WGS) entry which is preliminary data.</text>
</comment>
<dbReference type="GO" id="GO:0016020">
    <property type="term" value="C:membrane"/>
    <property type="evidence" value="ECO:0007669"/>
    <property type="project" value="TreeGrafter"/>
</dbReference>
<reference evidence="5" key="2">
    <citation type="journal article" date="2023" name="Microbiol Resour">
        <title>Decontamination and Annotation of the Draft Genome Sequence of the Oomycete Lagenidium giganteum ARSEF 373.</title>
        <authorList>
            <person name="Morgan W.R."/>
            <person name="Tartar A."/>
        </authorList>
    </citation>
    <scope>NUCLEOTIDE SEQUENCE</scope>
    <source>
        <strain evidence="5">ARSEF 373</strain>
    </source>
</reference>
<evidence type="ECO:0000259" key="4">
    <source>
        <dbReference type="Pfam" id="PF05118"/>
    </source>
</evidence>
<evidence type="ECO:0000313" key="6">
    <source>
        <dbReference type="Proteomes" id="UP001146120"/>
    </source>
</evidence>
<evidence type="ECO:0000256" key="2">
    <source>
        <dbReference type="ARBA" id="ARBA00022964"/>
    </source>
</evidence>
<keyword evidence="6" id="KW-1185">Reference proteome</keyword>
<dbReference type="SUPFAM" id="SSF51197">
    <property type="entry name" value="Clavaminate synthase-like"/>
    <property type="match status" value="1"/>
</dbReference>
<dbReference type="InterPro" id="IPR051821">
    <property type="entry name" value="Asp/Asn_beta-hydroxylase"/>
</dbReference>
<proteinExistence type="inferred from homology"/>
<evidence type="ECO:0000313" key="5">
    <source>
        <dbReference type="EMBL" id="DAZ98490.1"/>
    </source>
</evidence>
<dbReference type="Pfam" id="PF05118">
    <property type="entry name" value="Asp_Arg_Hydrox"/>
    <property type="match status" value="1"/>
</dbReference>